<dbReference type="AlphaFoldDB" id="A0A419S9H7"/>
<comment type="caution">
    <text evidence="2">The sequence shown here is derived from an EMBL/GenBank/DDBJ whole genome shotgun (WGS) entry which is preliminary data.</text>
</comment>
<name>A0A419S9H7_9SPHI</name>
<evidence type="ECO:0000256" key="1">
    <source>
        <dbReference type="SAM" id="SignalP"/>
    </source>
</evidence>
<organism evidence="2 3">
    <name type="scientific">Pelobium manganitolerans</name>
    <dbReference type="NCBI Taxonomy" id="1842495"/>
    <lineage>
        <taxon>Bacteria</taxon>
        <taxon>Pseudomonadati</taxon>
        <taxon>Bacteroidota</taxon>
        <taxon>Sphingobacteriia</taxon>
        <taxon>Sphingobacteriales</taxon>
        <taxon>Sphingobacteriaceae</taxon>
        <taxon>Pelobium</taxon>
    </lineage>
</organism>
<protein>
    <recommendedName>
        <fullName evidence="4">Exo-alpha-sialidase</fullName>
    </recommendedName>
</protein>
<feature type="chain" id="PRO_5019087771" description="Exo-alpha-sialidase" evidence="1">
    <location>
        <begin position="22"/>
        <end position="612"/>
    </location>
</feature>
<sequence length="612" mass="68427">MKKNNLISLGLVLLLSLFSCKKPKNEPQGQQGDKDGTVEEVYPGTMFNDAAELMTSFNGNYMVIKSNSANNLYQYSNDGGATWQNLSSVKNVLSVNDKGFYVYDPQVGSRQFSRLGKADAGFTYYITGGEFILGKDDYIYDVNVSYNANKITLINSNNGESTVVNTKADTLGKYCGQDKDGGIAFISANGLNIHKPTDNKWVFHPMNIVRLYFTSSNVSKPSKFYFNGYDKLVVADQKGFHVYQTGQKNAIQTFDWPAPYNNYYENPQKIEINKSGDVFATVSPYGGKPIMFKITNGNMVGYPKSTYTVCKGDYTYEMYPLVAKKISTGKTEEISGLLKEARHFKNAYITENEVYAIYQIEPFHSYYNGETAGADTVIRYDRKTNTFKPLNLSGTFSFVYQDGNHVFVSGNNELMYSANNGDTWEKTASPITNNLVEVKKIGNTYYGMCKTVSTYTSTYGTSYSNSFKMLTSSDLKNWTLLPGASYDGKSGQGPETFTKDGFLSYVSARVGGKTFFQYSIDFGKTWQSTTDFVVVFVAETSDGDLVQFNHNGGSQLYYQYYKRNGVSGELKGEVTYNAPTGRSFHTSTPRVPVVGNNGSFYFFNDNKIYRLN</sequence>
<keyword evidence="3" id="KW-1185">Reference proteome</keyword>
<dbReference type="EMBL" id="MBTA01000004">
    <property type="protein sequence ID" value="RKD18650.1"/>
    <property type="molecule type" value="Genomic_DNA"/>
</dbReference>
<dbReference type="RefSeq" id="WP_120180828.1">
    <property type="nucleotide sequence ID" value="NZ_MBTA01000004.1"/>
</dbReference>
<keyword evidence="1" id="KW-0732">Signal</keyword>
<reference evidence="2 3" key="1">
    <citation type="submission" date="2016-07" db="EMBL/GenBank/DDBJ databases">
        <title>Genome of Pelobium manganitolerans.</title>
        <authorList>
            <person name="Wu S."/>
            <person name="Wang G."/>
        </authorList>
    </citation>
    <scope>NUCLEOTIDE SEQUENCE [LARGE SCALE GENOMIC DNA]</scope>
    <source>
        <strain evidence="2 3">YS-25</strain>
    </source>
</reference>
<dbReference type="Proteomes" id="UP000283433">
    <property type="component" value="Unassembled WGS sequence"/>
</dbReference>
<evidence type="ECO:0000313" key="2">
    <source>
        <dbReference type="EMBL" id="RKD18650.1"/>
    </source>
</evidence>
<dbReference type="OrthoDB" id="977338at2"/>
<dbReference type="SUPFAM" id="SSF50939">
    <property type="entry name" value="Sialidases"/>
    <property type="match status" value="1"/>
</dbReference>
<dbReference type="PROSITE" id="PS51257">
    <property type="entry name" value="PROKAR_LIPOPROTEIN"/>
    <property type="match status" value="1"/>
</dbReference>
<dbReference type="InterPro" id="IPR036278">
    <property type="entry name" value="Sialidase_sf"/>
</dbReference>
<gene>
    <name evidence="2" type="ORF">BCY91_15045</name>
</gene>
<evidence type="ECO:0008006" key="4">
    <source>
        <dbReference type="Google" id="ProtNLM"/>
    </source>
</evidence>
<evidence type="ECO:0000313" key="3">
    <source>
        <dbReference type="Proteomes" id="UP000283433"/>
    </source>
</evidence>
<proteinExistence type="predicted"/>
<accession>A0A419S9H7</accession>
<feature type="signal peptide" evidence="1">
    <location>
        <begin position="1"/>
        <end position="21"/>
    </location>
</feature>